<proteinExistence type="predicted"/>
<evidence type="ECO:0000313" key="2">
    <source>
        <dbReference type="EMBL" id="KAH9329820.1"/>
    </source>
</evidence>
<feature type="compositionally biased region" description="Polar residues" evidence="1">
    <location>
        <begin position="1"/>
        <end position="23"/>
    </location>
</feature>
<reference evidence="2 3" key="1">
    <citation type="journal article" date="2021" name="Nat. Plants">
        <title>The Taxus genome provides insights into paclitaxel biosynthesis.</title>
        <authorList>
            <person name="Xiong X."/>
            <person name="Gou J."/>
            <person name="Liao Q."/>
            <person name="Li Y."/>
            <person name="Zhou Q."/>
            <person name="Bi G."/>
            <person name="Li C."/>
            <person name="Du R."/>
            <person name="Wang X."/>
            <person name="Sun T."/>
            <person name="Guo L."/>
            <person name="Liang H."/>
            <person name="Lu P."/>
            <person name="Wu Y."/>
            <person name="Zhang Z."/>
            <person name="Ro D.K."/>
            <person name="Shang Y."/>
            <person name="Huang S."/>
            <person name="Yan J."/>
        </authorList>
    </citation>
    <scope>NUCLEOTIDE SEQUENCE [LARGE SCALE GENOMIC DNA]</scope>
    <source>
        <strain evidence="2">Ta-2019</strain>
    </source>
</reference>
<organism evidence="2 3">
    <name type="scientific">Taxus chinensis</name>
    <name type="common">Chinese yew</name>
    <name type="synonym">Taxus wallichiana var. chinensis</name>
    <dbReference type="NCBI Taxonomy" id="29808"/>
    <lineage>
        <taxon>Eukaryota</taxon>
        <taxon>Viridiplantae</taxon>
        <taxon>Streptophyta</taxon>
        <taxon>Embryophyta</taxon>
        <taxon>Tracheophyta</taxon>
        <taxon>Spermatophyta</taxon>
        <taxon>Pinopsida</taxon>
        <taxon>Pinidae</taxon>
        <taxon>Conifers II</taxon>
        <taxon>Cupressales</taxon>
        <taxon>Taxaceae</taxon>
        <taxon>Taxus</taxon>
    </lineage>
</organism>
<dbReference type="EMBL" id="JAHRHJ020000001">
    <property type="protein sequence ID" value="KAH9329820.1"/>
    <property type="molecule type" value="Genomic_DNA"/>
</dbReference>
<feature type="non-terminal residue" evidence="2">
    <location>
        <position position="1"/>
    </location>
</feature>
<name>A0AA38H0D2_TAXCH</name>
<dbReference type="Proteomes" id="UP000824469">
    <property type="component" value="Unassembled WGS sequence"/>
</dbReference>
<feature type="region of interest" description="Disordered" evidence="1">
    <location>
        <begin position="1"/>
        <end position="222"/>
    </location>
</feature>
<keyword evidence="3" id="KW-1185">Reference proteome</keyword>
<accession>A0AA38H0D2</accession>
<evidence type="ECO:0000313" key="3">
    <source>
        <dbReference type="Proteomes" id="UP000824469"/>
    </source>
</evidence>
<dbReference type="AlphaFoldDB" id="A0AA38H0D2"/>
<feature type="compositionally biased region" description="Polar residues" evidence="1">
    <location>
        <begin position="95"/>
        <end position="104"/>
    </location>
</feature>
<comment type="caution">
    <text evidence="2">The sequence shown here is derived from an EMBL/GenBank/DDBJ whole genome shotgun (WGS) entry which is preliminary data.</text>
</comment>
<evidence type="ECO:0000256" key="1">
    <source>
        <dbReference type="SAM" id="MobiDB-lite"/>
    </source>
</evidence>
<sequence length="222" mass="22667">GQSPGGNDSSSGTSNHKQESNAWGSKAADERAGMSGNRIPESSARGSWTVSSGGSGWNKQDNNGWSAGKMSEGWISSEASDIDAMSKSGTGGWDTVNQTGNSEMPGSISGGYGRWDLGNKAGSGRENNSMGNASDWGQPPENSNERNPKGFDGFSGKAHAGWGGTEVCKSSAGRGGIEVGASSDAWGGTEVGISSNTWGGTRAEKSDDGWGATEMAKSNLGW</sequence>
<protein>
    <submittedName>
        <fullName evidence="2">Uncharacterized protein</fullName>
    </submittedName>
</protein>
<feature type="non-terminal residue" evidence="2">
    <location>
        <position position="222"/>
    </location>
</feature>
<gene>
    <name evidence="2" type="ORF">KI387_001928</name>
</gene>